<gene>
    <name evidence="2" type="ordered locus">Cgl1833</name>
</gene>
<dbReference type="HOGENOM" id="CLU_2715528_0_0_11"/>
<accession>Q6M4E6</accession>
<sequence length="72" mass="7696">MITYFSAIDILSLLILSVIMLICSAPVLLVIFRSNSPDDLIAALILTALLGFLAVNFVLPTLADIGCTLCEL</sequence>
<keyword evidence="1" id="KW-0472">Membrane</keyword>
<feature type="transmembrane region" description="Helical" evidence="1">
    <location>
        <begin position="12"/>
        <end position="34"/>
    </location>
</feature>
<evidence type="ECO:0000256" key="1">
    <source>
        <dbReference type="SAM" id="Phobius"/>
    </source>
</evidence>
<feature type="transmembrane region" description="Helical" evidence="1">
    <location>
        <begin position="40"/>
        <end position="59"/>
    </location>
</feature>
<organism evidence="2 3">
    <name type="scientific">Corynebacterium glutamicum (strain ATCC 13032 / DSM 20300 / JCM 1318 / BCRC 11384 / CCUG 27702 / LMG 3730 / NBRC 12168 / NCIMB 10025 / NRRL B-2784 / 534)</name>
    <dbReference type="NCBI Taxonomy" id="196627"/>
    <lineage>
        <taxon>Bacteria</taxon>
        <taxon>Bacillati</taxon>
        <taxon>Actinomycetota</taxon>
        <taxon>Actinomycetes</taxon>
        <taxon>Mycobacteriales</taxon>
        <taxon>Corynebacteriaceae</taxon>
        <taxon>Corynebacterium</taxon>
    </lineage>
</organism>
<dbReference type="STRING" id="196627.cg2054"/>
<dbReference type="Proteomes" id="UP000000582">
    <property type="component" value="Chromosome"/>
</dbReference>
<dbReference type="AlphaFoldDB" id="Q8NPH9"/>
<name>Q8NPH9_CORGL</name>
<evidence type="ECO:0000313" key="3">
    <source>
        <dbReference type="Proteomes" id="UP000000582"/>
    </source>
</evidence>
<dbReference type="eggNOG" id="ENOG5031QKP">
    <property type="taxonomic scope" value="Bacteria"/>
</dbReference>
<proteinExistence type="predicted"/>
<dbReference type="KEGG" id="cgb:cg2054"/>
<dbReference type="EMBL" id="BA000036">
    <property type="protein sequence ID" value="BAB99226.1"/>
    <property type="molecule type" value="Genomic_DNA"/>
</dbReference>
<keyword evidence="3" id="KW-1185">Reference proteome</keyword>
<accession>Q8NPH9</accession>
<reference evidence="3" key="1">
    <citation type="journal article" date="2003" name="Appl. Microbiol. Biotechnol.">
        <title>The Corynebacterium glutamicum genome: features and impacts on biotechnological processes.</title>
        <authorList>
            <person name="Ikeda M."/>
            <person name="Nakagawa S."/>
        </authorList>
    </citation>
    <scope>NUCLEOTIDE SEQUENCE [LARGE SCALE GENOMIC DNA]</scope>
    <source>
        <strain evidence="3">ATCC 13032 / DSM 20300 / BCRC 11384 / JCM 1318 / LMG 3730 / NCIMB 10025</strain>
    </source>
</reference>
<keyword evidence="1" id="KW-0812">Transmembrane</keyword>
<dbReference type="BioCyc" id="CORYNE:G18NG-11425-MONOMER"/>
<protein>
    <submittedName>
        <fullName evidence="2">Hypothetical membrane protein</fullName>
    </submittedName>
</protein>
<dbReference type="KEGG" id="cgl:Cgl1833"/>
<evidence type="ECO:0000313" key="2">
    <source>
        <dbReference type="EMBL" id="BAB99226.1"/>
    </source>
</evidence>
<keyword evidence="1" id="KW-1133">Transmembrane helix</keyword>